<accession>A0A0F9RIF7</accession>
<keyword evidence="1" id="KW-1133">Transmembrane helix</keyword>
<feature type="transmembrane region" description="Helical" evidence="1">
    <location>
        <begin position="195"/>
        <end position="215"/>
    </location>
</feature>
<name>A0A0F9RIF7_9ZZZZ</name>
<organism evidence="2">
    <name type="scientific">marine sediment metagenome</name>
    <dbReference type="NCBI Taxonomy" id="412755"/>
    <lineage>
        <taxon>unclassified sequences</taxon>
        <taxon>metagenomes</taxon>
        <taxon>ecological metagenomes</taxon>
    </lineage>
</organism>
<dbReference type="AlphaFoldDB" id="A0A0F9RIF7"/>
<evidence type="ECO:0000256" key="1">
    <source>
        <dbReference type="SAM" id="Phobius"/>
    </source>
</evidence>
<comment type="caution">
    <text evidence="2">The sequence shown here is derived from an EMBL/GenBank/DDBJ whole genome shotgun (WGS) entry which is preliminary data.</text>
</comment>
<gene>
    <name evidence="2" type="ORF">LCGC14_0969560</name>
</gene>
<protein>
    <submittedName>
        <fullName evidence="2">Uncharacterized protein</fullName>
    </submittedName>
</protein>
<evidence type="ECO:0000313" key="2">
    <source>
        <dbReference type="EMBL" id="KKN17078.1"/>
    </source>
</evidence>
<feature type="transmembrane region" description="Helical" evidence="1">
    <location>
        <begin position="20"/>
        <end position="44"/>
    </location>
</feature>
<keyword evidence="1" id="KW-0812">Transmembrane</keyword>
<sequence>MALSDIWSTIGSGTGGTLKIFVWSILIGGFALLLAGGGFAYWYFKKRWNLRVEIKLPRSDGRLIQGEWGKGFYDAKKGVVFIRRKGKGFKSIAMEVFDVKRYLQGSDLLTVIQVAPEDYRPVLNESWSEYKIEKRDKKTGEVLKDKAGNVLWEKLSIMNIVVDTGLNKAWKSSWDAAAKRAYSLQSFFAQFQTPIAIGIVILSTFVGFAIIWTRLGSICTG</sequence>
<dbReference type="EMBL" id="LAZR01003559">
    <property type="protein sequence ID" value="KKN17078.1"/>
    <property type="molecule type" value="Genomic_DNA"/>
</dbReference>
<keyword evidence="1" id="KW-0472">Membrane</keyword>
<reference evidence="2" key="1">
    <citation type="journal article" date="2015" name="Nature">
        <title>Complex archaea that bridge the gap between prokaryotes and eukaryotes.</title>
        <authorList>
            <person name="Spang A."/>
            <person name="Saw J.H."/>
            <person name="Jorgensen S.L."/>
            <person name="Zaremba-Niedzwiedzka K."/>
            <person name="Martijn J."/>
            <person name="Lind A.E."/>
            <person name="van Eijk R."/>
            <person name="Schleper C."/>
            <person name="Guy L."/>
            <person name="Ettema T.J."/>
        </authorList>
    </citation>
    <scope>NUCLEOTIDE SEQUENCE</scope>
</reference>
<proteinExistence type="predicted"/>